<dbReference type="PROSITE" id="PS51642">
    <property type="entry name" value="HEMOPEXIN_2"/>
    <property type="match status" value="1"/>
</dbReference>
<dbReference type="InterPro" id="IPR018487">
    <property type="entry name" value="Hemopexin-like_repeat"/>
</dbReference>
<dbReference type="Gene3D" id="2.110.10.10">
    <property type="entry name" value="Hemopexin-like domain"/>
    <property type="match status" value="1"/>
</dbReference>
<gene>
    <name evidence="1" type="ORF">ABE541_16480</name>
</gene>
<organism evidence="1 2">
    <name type="scientific">Sphingobacterium kitahiroshimense</name>
    <dbReference type="NCBI Taxonomy" id="470446"/>
    <lineage>
        <taxon>Bacteria</taxon>
        <taxon>Pseudomonadati</taxon>
        <taxon>Bacteroidota</taxon>
        <taxon>Sphingobacteriia</taxon>
        <taxon>Sphingobacteriales</taxon>
        <taxon>Sphingobacteriaceae</taxon>
        <taxon>Sphingobacterium</taxon>
    </lineage>
</organism>
<dbReference type="SUPFAM" id="SSF50923">
    <property type="entry name" value="Hemopexin-like domain"/>
    <property type="match status" value="1"/>
</dbReference>
<accession>A0ABV0BVP1</accession>
<name>A0ABV0BVP1_9SPHI</name>
<protein>
    <submittedName>
        <fullName evidence="1">Uncharacterized protein</fullName>
    </submittedName>
</protein>
<comment type="caution">
    <text evidence="1">The sequence shown here is derived from an EMBL/GenBank/DDBJ whole genome shotgun (WGS) entry which is preliminary data.</text>
</comment>
<keyword evidence="2" id="KW-1185">Reference proteome</keyword>
<evidence type="ECO:0000313" key="1">
    <source>
        <dbReference type="EMBL" id="MEN5378860.1"/>
    </source>
</evidence>
<evidence type="ECO:0000313" key="2">
    <source>
        <dbReference type="Proteomes" id="UP001409291"/>
    </source>
</evidence>
<sequence length="178" mass="20378">MNTEVQEESTNFLAGIFRTQGTTPPQIRAAMRWDDHHLCLILSGGQYALYNITENALENGYPKPIDNSTWPGLEAYRNDIIAATALDADRVYVLLRYGTHLVFNRRENKTETSFSQPINDQTIPGLGAYASKISSILDWPAQYCYFILKDNSFLKYDKIKHSVLNTQPVRFNAVRWLQ</sequence>
<dbReference type="InterPro" id="IPR036375">
    <property type="entry name" value="Hemopexin-like_dom_sf"/>
</dbReference>
<reference evidence="1 2" key="1">
    <citation type="submission" date="2024-04" db="EMBL/GenBank/DDBJ databases">
        <title>WGS of bacteria from Torrens River.</title>
        <authorList>
            <person name="Wyrsch E.R."/>
            <person name="Drigo B."/>
        </authorList>
    </citation>
    <scope>NUCLEOTIDE SEQUENCE [LARGE SCALE GENOMIC DNA]</scope>
    <source>
        <strain evidence="1 2">TWI391</strain>
    </source>
</reference>
<proteinExistence type="predicted"/>
<dbReference type="EMBL" id="JBDJNQ010000008">
    <property type="protein sequence ID" value="MEN5378860.1"/>
    <property type="molecule type" value="Genomic_DNA"/>
</dbReference>
<dbReference type="Proteomes" id="UP001409291">
    <property type="component" value="Unassembled WGS sequence"/>
</dbReference>
<dbReference type="RefSeq" id="WP_346581723.1">
    <property type="nucleotide sequence ID" value="NZ_JBDJNQ010000008.1"/>
</dbReference>